<dbReference type="SUPFAM" id="SSF53098">
    <property type="entry name" value="Ribonuclease H-like"/>
    <property type="match status" value="1"/>
</dbReference>
<protein>
    <submittedName>
        <fullName evidence="2">Insertion sequence transposase protein</fullName>
    </submittedName>
</protein>
<feature type="domain" description="Transposase IS4-like" evidence="1">
    <location>
        <begin position="14"/>
        <end position="64"/>
    </location>
</feature>
<gene>
    <name evidence="2" type="ORF">B1A_16070</name>
</gene>
<feature type="non-terminal residue" evidence="2">
    <location>
        <position position="1"/>
    </location>
</feature>
<dbReference type="GO" id="GO:0006313">
    <property type="term" value="P:DNA transposition"/>
    <property type="evidence" value="ECO:0007669"/>
    <property type="project" value="InterPro"/>
</dbReference>
<dbReference type="GO" id="GO:0004803">
    <property type="term" value="F:transposase activity"/>
    <property type="evidence" value="ECO:0007669"/>
    <property type="project" value="InterPro"/>
</dbReference>
<dbReference type="Gene3D" id="3.90.350.10">
    <property type="entry name" value="Transposase Inhibitor Protein From Tn5, Chain A, domain 1"/>
    <property type="match status" value="1"/>
</dbReference>
<organism evidence="2">
    <name type="scientific">mine drainage metagenome</name>
    <dbReference type="NCBI Taxonomy" id="410659"/>
    <lineage>
        <taxon>unclassified sequences</taxon>
        <taxon>metagenomes</taxon>
        <taxon>ecological metagenomes</taxon>
    </lineage>
</organism>
<dbReference type="PANTHER" id="PTHR37319">
    <property type="entry name" value="TRANSPOSASE"/>
    <property type="match status" value="1"/>
</dbReference>
<dbReference type="InterPro" id="IPR047768">
    <property type="entry name" value="Tn5p-like"/>
</dbReference>
<reference evidence="2" key="2">
    <citation type="journal article" date="2014" name="ISME J.">
        <title>Microbial stratification in low pH oxic and suboxic macroscopic growths along an acid mine drainage.</title>
        <authorList>
            <person name="Mendez-Garcia C."/>
            <person name="Mesa V."/>
            <person name="Sprenger R.R."/>
            <person name="Richter M."/>
            <person name="Diez M.S."/>
            <person name="Solano J."/>
            <person name="Bargiela R."/>
            <person name="Golyshina O.V."/>
            <person name="Manteca A."/>
            <person name="Ramos J.L."/>
            <person name="Gallego J.R."/>
            <person name="Llorente I."/>
            <person name="Martins Dos Santos V.A."/>
            <person name="Jensen O.N."/>
            <person name="Pelaez A.I."/>
            <person name="Sanchez J."/>
            <person name="Ferrer M."/>
        </authorList>
    </citation>
    <scope>NUCLEOTIDE SEQUENCE</scope>
</reference>
<dbReference type="InterPro" id="IPR002559">
    <property type="entry name" value="Transposase_11"/>
</dbReference>
<feature type="non-terminal residue" evidence="2">
    <location>
        <position position="163"/>
    </location>
</feature>
<dbReference type="Gene3D" id="1.10.740.10">
    <property type="entry name" value="Transferase Inhibitor Protein From Tn5, Chain"/>
    <property type="match status" value="1"/>
</dbReference>
<name>T0Z1K0_9ZZZZ</name>
<dbReference type="PANTHER" id="PTHR37319:SF1">
    <property type="entry name" value="TRANSPOSASE TN5 DIMERISATION DOMAIN-CONTAINING PROTEIN"/>
    <property type="match status" value="1"/>
</dbReference>
<evidence type="ECO:0000259" key="1">
    <source>
        <dbReference type="Pfam" id="PF01609"/>
    </source>
</evidence>
<proteinExistence type="predicted"/>
<evidence type="ECO:0000313" key="2">
    <source>
        <dbReference type="EMBL" id="EQD41841.1"/>
    </source>
</evidence>
<dbReference type="Pfam" id="PF01609">
    <property type="entry name" value="DDE_Tnp_1"/>
    <property type="match status" value="1"/>
</dbReference>
<comment type="caution">
    <text evidence="2">The sequence shown here is derived from an EMBL/GenBank/DDBJ whole genome shotgun (WGS) entry which is preliminary data.</text>
</comment>
<reference evidence="2" key="1">
    <citation type="submission" date="2013-08" db="EMBL/GenBank/DDBJ databases">
        <authorList>
            <person name="Mendez C."/>
            <person name="Richter M."/>
            <person name="Ferrer M."/>
            <person name="Sanchez J."/>
        </authorList>
    </citation>
    <scope>NUCLEOTIDE SEQUENCE</scope>
</reference>
<dbReference type="InterPro" id="IPR014737">
    <property type="entry name" value="Transposase_Tn5-like_C"/>
</dbReference>
<accession>T0Z1K0</accession>
<dbReference type="AlphaFoldDB" id="T0Z1K0"/>
<dbReference type="GO" id="GO:0003677">
    <property type="term" value="F:DNA binding"/>
    <property type="evidence" value="ECO:0007669"/>
    <property type="project" value="InterPro"/>
</dbReference>
<sequence length="163" mass="18203">LWRLLTTLDVTDATAAIEIIRLYRLRWRIEEIFRSLKSDGMRLEETQMHDARRLFKLALVGLAAATRTIQLVDARDGSPRPATDVIDAGLMPAAEAIAPTLEGKTARQQNPHPPRSLAWLSWIIARLGGWNCYYKPPGPKTMRAGWAQFAAMATGFTLATQMS</sequence>
<dbReference type="InterPro" id="IPR012337">
    <property type="entry name" value="RNaseH-like_sf"/>
</dbReference>
<dbReference type="EMBL" id="AUZX01011812">
    <property type="protein sequence ID" value="EQD41841.1"/>
    <property type="molecule type" value="Genomic_DNA"/>
</dbReference>